<dbReference type="EMBL" id="JBGEHV010000054">
    <property type="protein sequence ID" value="MEY8042331.1"/>
    <property type="molecule type" value="Genomic_DNA"/>
</dbReference>
<dbReference type="InterPro" id="IPR006158">
    <property type="entry name" value="Cobalamin-bd"/>
</dbReference>
<evidence type="ECO:0000259" key="6">
    <source>
        <dbReference type="PROSITE" id="PS51332"/>
    </source>
</evidence>
<evidence type="ECO:0000313" key="9">
    <source>
        <dbReference type="Proteomes" id="UP001564626"/>
    </source>
</evidence>
<dbReference type="Gene3D" id="3.80.30.20">
    <property type="entry name" value="tm_1862 like domain"/>
    <property type="match status" value="1"/>
</dbReference>
<sequence length="650" mass="73840">MITLVANPIRTCTETEGQVCVFSVSIVQQSAWDIPMDSVPLAAGYLKAVIEQDGELATQVDVAICNFRGGMTLPEMGRRLFTTGVPDVLAFSVVGWNYRNFTCLAETYKQLRPDGLVIFGGNHVSYQAQKVFREAPSVDVVINGEGERTFRELVSAVLAAPKEPDFASVHGLSYLDVDGTVQTTPDRERIEDLDEIPSPFLTGAIPLTDDAGRFPYEFALLETNRGCPYKCSFCYWGGAVGQRVRSFSRERLAAELDLFGFHQVETVFLCDANFGMLEADEEFVEDLARVRQRYGYPASLEANWAKNKSARFHRIVKELQAHGLKSSFTLALQTLTEDALSQMRRRNMKVNQWEDLVDWLEAEGLDCFAELIWGAPGDTPASFLEGYDRLAERVPRIAVYPLLLLPNTDYIQQRELHGFTTLRGQHDDFEYVLANRSSPLHEHLQMQRFMYLARLLGENQYFKRLWKPARLLAGLSQSQVIYSLLGWLETSHHPTVAAFLDSFPVIAESPAVAAGHRMLYTRPELDIEIQRWWGEAVVSAFPEQWQDFGTELYIFERWCRPVYQGPEDPLPAGWSLDDDQYLSDPVPFSFPMEELLEQLTAAHTHGPRWSPVTYRFRSTRGFYYHLDNHETGAHYFAHPELVSFSEHAPG</sequence>
<keyword evidence="9" id="KW-1185">Reference proteome</keyword>
<reference evidence="8 9" key="1">
    <citation type="submission" date="2024-08" db="EMBL/GenBank/DDBJ databases">
        <title>Genome mining of Saccharopolyspora cebuensis PGLac3 from Nigerian medicinal plant.</title>
        <authorList>
            <person name="Ezeobiora C.E."/>
            <person name="Igbokwe N.H."/>
            <person name="Amin D.H."/>
            <person name="Mendie U.E."/>
        </authorList>
    </citation>
    <scope>NUCLEOTIDE SEQUENCE [LARGE SCALE GENOMIC DNA]</scope>
    <source>
        <strain evidence="8 9">PGLac3</strain>
    </source>
</reference>
<dbReference type="Pfam" id="PF04055">
    <property type="entry name" value="Radical_SAM"/>
    <property type="match status" value="1"/>
</dbReference>
<dbReference type="SFLD" id="SFLDF00317">
    <property type="entry name" value="thioacetal_methlytransferase"/>
    <property type="match status" value="1"/>
</dbReference>
<dbReference type="SMART" id="SM00729">
    <property type="entry name" value="Elp3"/>
    <property type="match status" value="1"/>
</dbReference>
<evidence type="ECO:0000256" key="1">
    <source>
        <dbReference type="ARBA" id="ARBA00001966"/>
    </source>
</evidence>
<feature type="domain" description="B12-binding" evidence="6">
    <location>
        <begin position="22"/>
        <end position="164"/>
    </location>
</feature>
<dbReference type="InterPro" id="IPR058240">
    <property type="entry name" value="rSAM_sf"/>
</dbReference>
<evidence type="ECO:0000256" key="4">
    <source>
        <dbReference type="ARBA" id="ARBA00023004"/>
    </source>
</evidence>
<dbReference type="InterPro" id="IPR007197">
    <property type="entry name" value="rSAM"/>
</dbReference>
<gene>
    <name evidence="8" type="ORF">AB8O55_23205</name>
</gene>
<dbReference type="PROSITE" id="PS51332">
    <property type="entry name" value="B12_BINDING"/>
    <property type="match status" value="1"/>
</dbReference>
<dbReference type="PANTHER" id="PTHR43409:SF16">
    <property type="entry name" value="SLR0320 PROTEIN"/>
    <property type="match status" value="1"/>
</dbReference>
<keyword evidence="4" id="KW-0408">Iron</keyword>
<dbReference type="Gene3D" id="3.40.50.280">
    <property type="entry name" value="Cobalamin-binding domain"/>
    <property type="match status" value="1"/>
</dbReference>
<dbReference type="InterPro" id="IPR023404">
    <property type="entry name" value="rSAM_horseshoe"/>
</dbReference>
<comment type="caution">
    <text evidence="8">The sequence shown here is derived from an EMBL/GenBank/DDBJ whole genome shotgun (WGS) entry which is preliminary data.</text>
</comment>
<dbReference type="SFLD" id="SFLDG01123">
    <property type="entry name" value="methyltransferase_(Class_B)"/>
    <property type="match status" value="2"/>
</dbReference>
<comment type="cofactor">
    <cofactor evidence="1">
        <name>[4Fe-4S] cluster</name>
        <dbReference type="ChEBI" id="CHEBI:49883"/>
    </cofactor>
</comment>
<evidence type="ECO:0000256" key="3">
    <source>
        <dbReference type="ARBA" id="ARBA00022723"/>
    </source>
</evidence>
<feature type="domain" description="Radical SAM core" evidence="7">
    <location>
        <begin position="213"/>
        <end position="453"/>
    </location>
</feature>
<proteinExistence type="predicted"/>
<dbReference type="PROSITE" id="PS51918">
    <property type="entry name" value="RADICAL_SAM"/>
    <property type="match status" value="1"/>
</dbReference>
<organism evidence="8 9">
    <name type="scientific">Saccharopolyspora cebuensis</name>
    <dbReference type="NCBI Taxonomy" id="418759"/>
    <lineage>
        <taxon>Bacteria</taxon>
        <taxon>Bacillati</taxon>
        <taxon>Actinomycetota</taxon>
        <taxon>Actinomycetes</taxon>
        <taxon>Pseudonocardiales</taxon>
        <taxon>Pseudonocardiaceae</taxon>
        <taxon>Saccharopolyspora</taxon>
    </lineage>
</organism>
<dbReference type="Proteomes" id="UP001564626">
    <property type="component" value="Unassembled WGS sequence"/>
</dbReference>
<name>A0ABV4CML5_9PSEU</name>
<keyword evidence="2" id="KW-0949">S-adenosyl-L-methionine</keyword>
<evidence type="ECO:0000313" key="8">
    <source>
        <dbReference type="EMBL" id="MEY8042331.1"/>
    </source>
</evidence>
<dbReference type="RefSeq" id="WP_369775415.1">
    <property type="nucleotide sequence ID" value="NZ_JBGEHV010000054.1"/>
</dbReference>
<accession>A0ABV4CML5</accession>
<dbReference type="SFLD" id="SFLDG01082">
    <property type="entry name" value="B12-binding_domain_containing"/>
    <property type="match status" value="2"/>
</dbReference>
<dbReference type="SFLD" id="SFLDF00436">
    <property type="entry name" value="pactamycin_C-methyltransferase"/>
    <property type="match status" value="1"/>
</dbReference>
<dbReference type="InterPro" id="IPR034466">
    <property type="entry name" value="Methyltransferase_Class_B"/>
</dbReference>
<dbReference type="CDD" id="cd01335">
    <property type="entry name" value="Radical_SAM"/>
    <property type="match status" value="1"/>
</dbReference>
<dbReference type="SUPFAM" id="SSF102114">
    <property type="entry name" value="Radical SAM enzymes"/>
    <property type="match status" value="1"/>
</dbReference>
<protein>
    <submittedName>
        <fullName evidence="8">KedN5 family methylcobalamin-dependent radical SAM C-methyltransferase</fullName>
    </submittedName>
</protein>
<dbReference type="InterPro" id="IPR051198">
    <property type="entry name" value="BchE-like"/>
</dbReference>
<dbReference type="SFLD" id="SFLDS00029">
    <property type="entry name" value="Radical_SAM"/>
    <property type="match status" value="2"/>
</dbReference>
<evidence type="ECO:0000256" key="2">
    <source>
        <dbReference type="ARBA" id="ARBA00022691"/>
    </source>
</evidence>
<dbReference type="InterPro" id="IPR006638">
    <property type="entry name" value="Elp3/MiaA/NifB-like_rSAM"/>
</dbReference>
<dbReference type="PANTHER" id="PTHR43409">
    <property type="entry name" value="ANAEROBIC MAGNESIUM-PROTOPORPHYRIN IX MONOMETHYL ESTER CYCLASE-RELATED"/>
    <property type="match status" value="1"/>
</dbReference>
<evidence type="ECO:0000256" key="5">
    <source>
        <dbReference type="ARBA" id="ARBA00023014"/>
    </source>
</evidence>
<dbReference type="Pfam" id="PF02310">
    <property type="entry name" value="B12-binding"/>
    <property type="match status" value="1"/>
</dbReference>
<evidence type="ECO:0000259" key="7">
    <source>
        <dbReference type="PROSITE" id="PS51918"/>
    </source>
</evidence>
<keyword evidence="3" id="KW-0479">Metal-binding</keyword>
<dbReference type="NCBIfam" id="NF033712">
    <property type="entry name" value="B12_rSAM_KedN5"/>
    <property type="match status" value="1"/>
</dbReference>
<dbReference type="CDD" id="cd02068">
    <property type="entry name" value="radical_SAM_B12_BD"/>
    <property type="match status" value="1"/>
</dbReference>
<keyword evidence="5" id="KW-0411">Iron-sulfur</keyword>